<dbReference type="PROSITE" id="PS50835">
    <property type="entry name" value="IG_LIKE"/>
    <property type="match status" value="1"/>
</dbReference>
<evidence type="ECO:0000256" key="4">
    <source>
        <dbReference type="ARBA" id="ARBA00023136"/>
    </source>
</evidence>
<accession>A0A4X1V0K0</accession>
<reference evidence="11" key="2">
    <citation type="submission" date="2025-08" db="UniProtKB">
        <authorList>
            <consortium name="Ensembl"/>
        </authorList>
    </citation>
    <scope>IDENTIFICATION</scope>
</reference>
<sequence>MKRLAGTVLGLLLAQVCCVKGVDVEQSPPALSLQEGDSSTLWCSFSTTVNNNVYWYRQKNGGHLDHLFSIPSGTKRNGRLNATTVAKDRCSSLYISSAQITDSATYFCAGVSAQKLVFGRGTTLKVNLNIKNPDPAVYQLKGPKSNNISVCLYTDFQMNTTKDSEPTVFSLSRTVFNSNTTVLDMGAVGSKSNGLVAWSKSTDFECQSTFQQEFYPNSGISCDAKLVEKSFETDMNLNLQNLSVMGFRIILLKMVGFNLLMTLRLWSS</sequence>
<keyword evidence="2" id="KW-1003">Cell membrane</keyword>
<keyword evidence="5" id="KW-1015">Disulfide bond</keyword>
<feature type="chain" id="PRO_5021264567" description="Ig-like domain-containing protein" evidence="9">
    <location>
        <begin position="22"/>
        <end position="268"/>
    </location>
</feature>
<dbReference type="InterPro" id="IPR003599">
    <property type="entry name" value="Ig_sub"/>
</dbReference>
<dbReference type="Proteomes" id="UP000314985">
    <property type="component" value="Chromosome 7"/>
</dbReference>
<comment type="subunit">
    <text evidence="7">Alpha-beta TR is a heterodimer composed of an alpha and beta chain; disulfide-linked. The alpha-beta TR is associated with the transmembrane signaling CD3 coreceptor proteins to form the TR-CD3 (TcR or TCR). The assembly of alpha-beta TR heterodimers with CD3 occurs in the endoplasmic reticulum where a single alpha-beta TR heterodimer associates with one CD3D-CD3E heterodimer, one CD3G-CD3E heterodimer and one CD247 homodimer forming a stable octameric structure. CD3D-CD3E and CD3G-CD3E heterodimers preferentially associate with TR alpha and TR beta chains, respectively. The association of the CD247 homodimer is the last step of TcR assembly in the endoplasmic reticulum and is required for transport to the cell surface.</text>
</comment>
<evidence type="ECO:0000313" key="11">
    <source>
        <dbReference type="Ensembl" id="ENSSSCP00070034750.1"/>
    </source>
</evidence>
<dbReference type="Pfam" id="PF09291">
    <property type="entry name" value="DUF1968"/>
    <property type="match status" value="1"/>
</dbReference>
<evidence type="ECO:0000256" key="6">
    <source>
        <dbReference type="ARBA" id="ARBA00023180"/>
    </source>
</evidence>
<protein>
    <recommendedName>
        <fullName evidence="10">Ig-like domain-containing protein</fullName>
    </recommendedName>
</protein>
<dbReference type="InterPro" id="IPR007110">
    <property type="entry name" value="Ig-like_dom"/>
</dbReference>
<feature type="signal peptide" evidence="9">
    <location>
        <begin position="1"/>
        <end position="21"/>
    </location>
</feature>
<evidence type="ECO:0000259" key="10">
    <source>
        <dbReference type="PROSITE" id="PS50835"/>
    </source>
</evidence>
<dbReference type="Pfam" id="PF07686">
    <property type="entry name" value="V-set"/>
    <property type="match status" value="1"/>
</dbReference>
<feature type="domain" description="Ig-like" evidence="10">
    <location>
        <begin position="22"/>
        <end position="108"/>
    </location>
</feature>
<reference evidence="11 12" key="1">
    <citation type="submission" date="2017-08" db="EMBL/GenBank/DDBJ databases">
        <title>USMARCv1.0.</title>
        <authorList>
            <person name="Hannum G.I."/>
            <person name="Koren S."/>
            <person name="Schroeder S.G."/>
            <person name="Chin S.C."/>
            <person name="Nonneman D.J."/>
            <person name="Becker S.A."/>
            <person name="Rosen B.D."/>
            <person name="Bickhart D.M."/>
            <person name="Putnam N.H."/>
            <person name="Green R.E."/>
            <person name="Tuggle C.K."/>
            <person name="Liu H."/>
            <person name="Rohrer G.A."/>
            <person name="Warr A."/>
            <person name="Hall R."/>
            <person name="Kim K."/>
            <person name="Hume D.A."/>
            <person name="Talbot R."/>
            <person name="Chow W."/>
            <person name="Howe K."/>
            <person name="Schwartz A.S."/>
            <person name="Watson M."/>
            <person name="Archibald A.L."/>
            <person name="Phillippy A.M."/>
            <person name="Smith T.P.L."/>
        </authorList>
    </citation>
    <scope>NUCLEOTIDE SEQUENCE [LARGE SCALE GENOMIC DNA]</scope>
</reference>
<dbReference type="CDD" id="cd04983">
    <property type="entry name" value="IgV_TCR_alpha"/>
    <property type="match status" value="1"/>
</dbReference>
<keyword evidence="8" id="KW-1064">Adaptive immunity</keyword>
<organism evidence="11 12">
    <name type="scientific">Sus scrofa</name>
    <name type="common">Pig</name>
    <dbReference type="NCBI Taxonomy" id="9823"/>
    <lineage>
        <taxon>Eukaryota</taxon>
        <taxon>Metazoa</taxon>
        <taxon>Chordata</taxon>
        <taxon>Craniata</taxon>
        <taxon>Vertebrata</taxon>
        <taxon>Euteleostomi</taxon>
        <taxon>Mammalia</taxon>
        <taxon>Eutheria</taxon>
        <taxon>Laurasiatheria</taxon>
        <taxon>Artiodactyla</taxon>
        <taxon>Suina</taxon>
        <taxon>Suidae</taxon>
        <taxon>Sus</taxon>
    </lineage>
</organism>
<dbReference type="SUPFAM" id="SSF48726">
    <property type="entry name" value="Immunoglobulin"/>
    <property type="match status" value="2"/>
</dbReference>
<dbReference type="InterPro" id="IPR013106">
    <property type="entry name" value="Ig_V-set"/>
</dbReference>
<dbReference type="InterPro" id="IPR015370">
    <property type="entry name" value="TCR_alpha_C"/>
</dbReference>
<dbReference type="PANTHER" id="PTHR19339">
    <property type="entry name" value="T CELL RECEPTOR ALPHA VARIABLE 39"/>
    <property type="match status" value="1"/>
</dbReference>
<comment type="subcellular location">
    <subcellularLocation>
        <location evidence="1">Cell membrane</location>
    </subcellularLocation>
</comment>
<dbReference type="InterPro" id="IPR036179">
    <property type="entry name" value="Ig-like_dom_sf"/>
</dbReference>
<dbReference type="InterPro" id="IPR051896">
    <property type="entry name" value="TCR_alpha_variable"/>
</dbReference>
<evidence type="ECO:0000256" key="8">
    <source>
        <dbReference type="ARBA" id="ARBA00043266"/>
    </source>
</evidence>
<evidence type="ECO:0000256" key="7">
    <source>
        <dbReference type="ARBA" id="ARBA00038651"/>
    </source>
</evidence>
<evidence type="ECO:0000256" key="1">
    <source>
        <dbReference type="ARBA" id="ARBA00004236"/>
    </source>
</evidence>
<dbReference type="GO" id="GO:0042101">
    <property type="term" value="C:T cell receptor complex"/>
    <property type="evidence" value="ECO:0007669"/>
    <property type="project" value="UniProtKB-KW"/>
</dbReference>
<dbReference type="CDD" id="cd07688">
    <property type="entry name" value="IgC_TCR_alpha"/>
    <property type="match status" value="1"/>
</dbReference>
<dbReference type="Gene3D" id="2.60.40.10">
    <property type="entry name" value="Immunoglobulins"/>
    <property type="match status" value="2"/>
</dbReference>
<dbReference type="AlphaFoldDB" id="A0A4X1V0K0"/>
<keyword evidence="3 9" id="KW-0732">Signal</keyword>
<dbReference type="PANTHER" id="PTHR19339:SF2">
    <property type="entry name" value="T CELL RECEPTOR ALPHA VARIABLE 22"/>
    <property type="match status" value="1"/>
</dbReference>
<name>A0A4X1V0K0_PIG</name>
<evidence type="ECO:0000256" key="3">
    <source>
        <dbReference type="ARBA" id="ARBA00022729"/>
    </source>
</evidence>
<keyword evidence="4" id="KW-0472">Membrane</keyword>
<keyword evidence="6" id="KW-0325">Glycoprotein</keyword>
<dbReference type="SMART" id="SM00406">
    <property type="entry name" value="IGv"/>
    <property type="match status" value="1"/>
</dbReference>
<keyword evidence="8" id="KW-0391">Immunity</keyword>
<gene>
    <name evidence="11" type="primary">LOC106504483</name>
</gene>
<evidence type="ECO:0000256" key="2">
    <source>
        <dbReference type="ARBA" id="ARBA00022475"/>
    </source>
</evidence>
<evidence type="ECO:0000313" key="12">
    <source>
        <dbReference type="Proteomes" id="UP000314985"/>
    </source>
</evidence>
<proteinExistence type="predicted"/>
<dbReference type="SMART" id="SM00409">
    <property type="entry name" value="IG"/>
    <property type="match status" value="1"/>
</dbReference>
<dbReference type="Ensembl" id="ENSSSCT00070041397.1">
    <property type="protein sequence ID" value="ENSSSCP00070034750.1"/>
    <property type="gene ID" value="ENSSSCG00070020824.1"/>
</dbReference>
<keyword evidence="8" id="KW-1279">T cell receptor</keyword>
<evidence type="ECO:0000256" key="9">
    <source>
        <dbReference type="SAM" id="SignalP"/>
    </source>
</evidence>
<evidence type="ECO:0000256" key="5">
    <source>
        <dbReference type="ARBA" id="ARBA00023157"/>
    </source>
</evidence>
<dbReference type="InterPro" id="IPR013783">
    <property type="entry name" value="Ig-like_fold"/>
</dbReference>